<dbReference type="OMA" id="YAIRETK"/>
<evidence type="ECO:0000313" key="4">
    <source>
        <dbReference type="Proteomes" id="UP000028545"/>
    </source>
</evidence>
<dbReference type="RefSeq" id="XP_016640144.1">
    <property type="nucleotide sequence ID" value="XM_016789881.1"/>
</dbReference>
<dbReference type="EMBL" id="JOWA01000121">
    <property type="protein sequence ID" value="KEZ40345.1"/>
    <property type="molecule type" value="Genomic_DNA"/>
</dbReference>
<name>A0A084FZ33_PSEDA</name>
<proteinExistence type="predicted"/>
<evidence type="ECO:0000256" key="1">
    <source>
        <dbReference type="SAM" id="MobiDB-lite"/>
    </source>
</evidence>
<comment type="caution">
    <text evidence="3">The sequence shown here is derived from an EMBL/GenBank/DDBJ whole genome shotgun (WGS) entry which is preliminary data.</text>
</comment>
<dbReference type="HOGENOM" id="CLU_029043_1_0_1"/>
<protein>
    <submittedName>
        <fullName evidence="3">Uncharacterized protein</fullName>
    </submittedName>
</protein>
<dbReference type="AlphaFoldDB" id="A0A084FZ33"/>
<dbReference type="KEGG" id="sapo:SAPIO_CDS8190"/>
<dbReference type="Proteomes" id="UP000028545">
    <property type="component" value="Unassembled WGS sequence"/>
</dbReference>
<feature type="region of interest" description="Disordered" evidence="1">
    <location>
        <begin position="143"/>
        <end position="180"/>
    </location>
</feature>
<dbReference type="GeneID" id="27727262"/>
<dbReference type="OrthoDB" id="5412502at2759"/>
<feature type="region of interest" description="Disordered" evidence="1">
    <location>
        <begin position="427"/>
        <end position="461"/>
    </location>
</feature>
<accession>A0A084FZ33</accession>
<feature type="transmembrane region" description="Helical" evidence="2">
    <location>
        <begin position="214"/>
        <end position="239"/>
    </location>
</feature>
<feature type="transmembrane region" description="Helical" evidence="2">
    <location>
        <begin position="347"/>
        <end position="368"/>
    </location>
</feature>
<evidence type="ECO:0000313" key="3">
    <source>
        <dbReference type="EMBL" id="KEZ40345.1"/>
    </source>
</evidence>
<keyword evidence="2" id="KW-1133">Transmembrane helix</keyword>
<gene>
    <name evidence="3" type="ORF">SAPIO_CDS8190</name>
</gene>
<evidence type="ECO:0000256" key="2">
    <source>
        <dbReference type="SAM" id="Phobius"/>
    </source>
</evidence>
<keyword evidence="4" id="KW-1185">Reference proteome</keyword>
<keyword evidence="2" id="KW-0812">Transmembrane</keyword>
<keyword evidence="2" id="KW-0472">Membrane</keyword>
<organism evidence="3 4">
    <name type="scientific">Pseudallescheria apiosperma</name>
    <name type="common">Scedosporium apiospermum</name>
    <dbReference type="NCBI Taxonomy" id="563466"/>
    <lineage>
        <taxon>Eukaryota</taxon>
        <taxon>Fungi</taxon>
        <taxon>Dikarya</taxon>
        <taxon>Ascomycota</taxon>
        <taxon>Pezizomycotina</taxon>
        <taxon>Sordariomycetes</taxon>
        <taxon>Hypocreomycetidae</taxon>
        <taxon>Microascales</taxon>
        <taxon>Microascaceae</taxon>
        <taxon>Scedosporium</taxon>
    </lineage>
</organism>
<feature type="compositionally biased region" description="Basic and acidic residues" evidence="1">
    <location>
        <begin position="169"/>
        <end position="180"/>
    </location>
</feature>
<sequence length="536" mass="59379">MSDNVDDRDAPWFPENKLEWRLDVVTLLAVIGEASMAEHSQAITASLLLLPAPQAFLNASRPKRLPETKAIVSGVHSGVTLDSVSFFANILIPLDLPPYAFKVWKIEHVHPDRRKSARSPKAPSTGRGGFLSGLFGGDRLKEEQSDDVEMTGNKITPKSRSVPLAEAPSNKEEEFGPPRRQETLREKVVNGANAVANTIVTGSPNKRPAVPAKLFSPLHLLTLLSCVVSLVILATAIYWHDGTAILAVFLISVASSIVGLASLWEPQLMSTQSAENQKLPRGDIMIRTREGAFIYVQCDESVARELFSGTEECKYTVGSKLHDALMAVGTIILMLAVVLLGNCKWNSQIFIGASYIVLNGLYWAIGMLPKRYSWDLTRYHVEDITPPDARHAEKQIDLRDLKPAHGKTFARIGTKFTGIKSTATSFVHSGSIHRRRDEEKEEDPAQKLAAQADGDPGPTSPEARACFTRTLWYAIRETETADWARRSNAAPRTDIWEKWLDEADLQARKKNRIWAAVAFKDDVMKLSQPSQSEKRP</sequence>
<feature type="transmembrane region" description="Helical" evidence="2">
    <location>
        <begin position="324"/>
        <end position="341"/>
    </location>
</feature>
<dbReference type="VEuPathDB" id="FungiDB:SAPIO_CDS8190"/>
<reference evidence="3 4" key="1">
    <citation type="journal article" date="2014" name="Genome Announc.">
        <title>Draft genome sequence of the pathogenic fungus Scedosporium apiospermum.</title>
        <authorList>
            <person name="Vandeputte P."/>
            <person name="Ghamrawi S."/>
            <person name="Rechenmann M."/>
            <person name="Iltis A."/>
            <person name="Giraud S."/>
            <person name="Fleury M."/>
            <person name="Thornton C."/>
            <person name="Delhaes L."/>
            <person name="Meyer W."/>
            <person name="Papon N."/>
            <person name="Bouchara J.P."/>
        </authorList>
    </citation>
    <scope>NUCLEOTIDE SEQUENCE [LARGE SCALE GENOMIC DNA]</scope>
    <source>
        <strain evidence="3 4">IHEM 14462</strain>
    </source>
</reference>
<feature type="transmembrane region" description="Helical" evidence="2">
    <location>
        <begin position="245"/>
        <end position="264"/>
    </location>
</feature>